<evidence type="ECO:0000256" key="2">
    <source>
        <dbReference type="SAM" id="Phobius"/>
    </source>
</evidence>
<dbReference type="RefSeq" id="WP_091152829.1">
    <property type="nucleotide sequence ID" value="NZ_FNOT01000003.1"/>
</dbReference>
<feature type="transmembrane region" description="Helical" evidence="2">
    <location>
        <begin position="218"/>
        <end position="241"/>
    </location>
</feature>
<evidence type="ECO:0000313" key="4">
    <source>
        <dbReference type="Proteomes" id="UP000198921"/>
    </source>
</evidence>
<dbReference type="EMBL" id="FNOT01000003">
    <property type="protein sequence ID" value="SDX82627.1"/>
    <property type="molecule type" value="Genomic_DNA"/>
</dbReference>
<feature type="compositionally biased region" description="Low complexity" evidence="1">
    <location>
        <begin position="18"/>
        <end position="29"/>
    </location>
</feature>
<feature type="transmembrane region" description="Helical" evidence="2">
    <location>
        <begin position="97"/>
        <end position="129"/>
    </location>
</feature>
<reference evidence="4" key="1">
    <citation type="submission" date="2016-10" db="EMBL/GenBank/DDBJ databases">
        <authorList>
            <person name="Varghese N."/>
            <person name="Submissions S."/>
        </authorList>
    </citation>
    <scope>NUCLEOTIDE SEQUENCE [LARGE SCALE GENOMIC DNA]</scope>
    <source>
        <strain evidence="4">DSM 45422</strain>
    </source>
</reference>
<name>A0A1H3EVN9_9ACTN</name>
<feature type="region of interest" description="Disordered" evidence="1">
    <location>
        <begin position="1"/>
        <end position="77"/>
    </location>
</feature>
<protein>
    <submittedName>
        <fullName evidence="3">Uncharacterized protein</fullName>
    </submittedName>
</protein>
<accession>A0A1H3EVN9</accession>
<keyword evidence="2" id="KW-0472">Membrane</keyword>
<gene>
    <name evidence="3" type="ORF">SAMN05660209_01385</name>
</gene>
<dbReference type="STRING" id="1137993.SAMN05660209_01385"/>
<feature type="transmembrane region" description="Helical" evidence="2">
    <location>
        <begin position="184"/>
        <end position="206"/>
    </location>
</feature>
<keyword evidence="2" id="KW-0812">Transmembrane</keyword>
<evidence type="ECO:0000256" key="1">
    <source>
        <dbReference type="SAM" id="MobiDB-lite"/>
    </source>
</evidence>
<evidence type="ECO:0000313" key="3">
    <source>
        <dbReference type="EMBL" id="SDX82627.1"/>
    </source>
</evidence>
<sequence>MSTQDDEYDPGRDPRYTPPQQYGQAPQQYAGGGQPGPPYGGQQYQPSPYGQGQAGGQPGPPQPYGQPGGWGPYPPQGPYGQYGQYGQTAVPVRPAPVVVAAVLGFVFGALGVLVSLGLLLGGAVFGTVFEDLAANDPAFQDADTSGIDTGQVTGVLVVMGVLALAWTVLVIWGSVQALTGRSRVLLLVGGAIAAAATGVFAVLVLTGLATGEVGGGEVVFALLLVLAALAIVVLLCLRPAAQFYAAHRARRGR</sequence>
<proteinExistence type="predicted"/>
<keyword evidence="4" id="KW-1185">Reference proteome</keyword>
<dbReference type="AlphaFoldDB" id="A0A1H3EVN9"/>
<feature type="transmembrane region" description="Helical" evidence="2">
    <location>
        <begin position="149"/>
        <end position="172"/>
    </location>
</feature>
<keyword evidence="2" id="KW-1133">Transmembrane helix</keyword>
<feature type="compositionally biased region" description="Low complexity" evidence="1">
    <location>
        <begin position="40"/>
        <end position="51"/>
    </location>
</feature>
<organism evidence="3 4">
    <name type="scientific">Geodermatophilus africanus</name>
    <dbReference type="NCBI Taxonomy" id="1137993"/>
    <lineage>
        <taxon>Bacteria</taxon>
        <taxon>Bacillati</taxon>
        <taxon>Actinomycetota</taxon>
        <taxon>Actinomycetes</taxon>
        <taxon>Geodermatophilales</taxon>
        <taxon>Geodermatophilaceae</taxon>
        <taxon>Geodermatophilus</taxon>
    </lineage>
</organism>
<dbReference type="Proteomes" id="UP000198921">
    <property type="component" value="Unassembled WGS sequence"/>
</dbReference>